<dbReference type="SUPFAM" id="SSF47661">
    <property type="entry name" value="t-snare proteins"/>
    <property type="match status" value="1"/>
</dbReference>
<comment type="caution">
    <text evidence="10">The sequence shown here is derived from an EMBL/GenBank/DDBJ whole genome shotgun (WGS) entry which is preliminary data.</text>
</comment>
<dbReference type="Proteomes" id="UP000033483">
    <property type="component" value="Unassembled WGS sequence"/>
</dbReference>
<dbReference type="SMART" id="SM00503">
    <property type="entry name" value="SynN"/>
    <property type="match status" value="1"/>
</dbReference>
<feature type="domain" description="T-SNARE coiled-coil homology" evidence="9">
    <location>
        <begin position="272"/>
        <end position="334"/>
    </location>
</feature>
<dbReference type="InterPro" id="IPR010989">
    <property type="entry name" value="SNARE"/>
</dbReference>
<dbReference type="CDD" id="cd15849">
    <property type="entry name" value="SNARE_Sso1"/>
    <property type="match status" value="1"/>
</dbReference>
<feature type="region of interest" description="Disordered" evidence="7">
    <location>
        <begin position="1"/>
        <end position="53"/>
    </location>
</feature>
<dbReference type="Pfam" id="PF05739">
    <property type="entry name" value="SNARE"/>
    <property type="match status" value="1"/>
</dbReference>
<feature type="compositionally biased region" description="Polar residues" evidence="7">
    <location>
        <begin position="36"/>
        <end position="53"/>
    </location>
</feature>
<dbReference type="PROSITE" id="PS50192">
    <property type="entry name" value="T_SNARE"/>
    <property type="match status" value="1"/>
</dbReference>
<evidence type="ECO:0000256" key="3">
    <source>
        <dbReference type="ARBA" id="ARBA00022692"/>
    </source>
</evidence>
<evidence type="ECO:0000256" key="7">
    <source>
        <dbReference type="SAM" id="MobiDB-lite"/>
    </source>
</evidence>
<evidence type="ECO:0000313" key="10">
    <source>
        <dbReference type="EMBL" id="KKA29396.1"/>
    </source>
</evidence>
<dbReference type="EMBL" id="LAEV01000844">
    <property type="protein sequence ID" value="KKA29396.1"/>
    <property type="molecule type" value="Genomic_DNA"/>
</dbReference>
<dbReference type="OrthoDB" id="10255013at2759"/>
<feature type="region of interest" description="Disordered" evidence="7">
    <location>
        <begin position="65"/>
        <end position="85"/>
    </location>
</feature>
<dbReference type="GO" id="GO:0031201">
    <property type="term" value="C:SNARE complex"/>
    <property type="evidence" value="ECO:0007669"/>
    <property type="project" value="TreeGrafter"/>
</dbReference>
<dbReference type="GO" id="GO:0006887">
    <property type="term" value="P:exocytosis"/>
    <property type="evidence" value="ECO:0007669"/>
    <property type="project" value="TreeGrafter"/>
</dbReference>
<dbReference type="PANTHER" id="PTHR19957:SF307">
    <property type="entry name" value="PROTEIN SSO1-RELATED"/>
    <property type="match status" value="1"/>
</dbReference>
<keyword evidence="5 8" id="KW-0472">Membrane</keyword>
<dbReference type="GO" id="GO:0005886">
    <property type="term" value="C:plasma membrane"/>
    <property type="evidence" value="ECO:0007669"/>
    <property type="project" value="TreeGrafter"/>
</dbReference>
<dbReference type="AlphaFoldDB" id="A0A0F4ZH04"/>
<gene>
    <name evidence="10" type="ORF">TD95_003858</name>
</gene>
<evidence type="ECO:0000256" key="8">
    <source>
        <dbReference type="SAM" id="Phobius"/>
    </source>
</evidence>
<dbReference type="Pfam" id="PF00804">
    <property type="entry name" value="Syntaxin"/>
    <property type="match status" value="1"/>
</dbReference>
<dbReference type="GO" id="GO:0012505">
    <property type="term" value="C:endomembrane system"/>
    <property type="evidence" value="ECO:0007669"/>
    <property type="project" value="TreeGrafter"/>
</dbReference>
<name>A0A0F4ZH04_9PEZI</name>
<feature type="coiled-coil region" evidence="6">
    <location>
        <begin position="113"/>
        <end position="217"/>
    </location>
</feature>
<dbReference type="SMART" id="SM00397">
    <property type="entry name" value="t_SNARE"/>
    <property type="match status" value="1"/>
</dbReference>
<evidence type="ECO:0000256" key="6">
    <source>
        <dbReference type="SAM" id="Coils"/>
    </source>
</evidence>
<keyword evidence="11" id="KW-1185">Reference proteome</keyword>
<dbReference type="GO" id="GO:0000149">
    <property type="term" value="F:SNARE binding"/>
    <property type="evidence" value="ECO:0007669"/>
    <property type="project" value="TreeGrafter"/>
</dbReference>
<dbReference type="InterPro" id="IPR006011">
    <property type="entry name" value="Syntaxin_N"/>
</dbReference>
<dbReference type="GO" id="GO:0006906">
    <property type="term" value="P:vesicle fusion"/>
    <property type="evidence" value="ECO:0007669"/>
    <property type="project" value="TreeGrafter"/>
</dbReference>
<reference evidence="10 11" key="1">
    <citation type="submission" date="2015-03" db="EMBL/GenBank/DDBJ databases">
        <authorList>
            <person name="Radwan O."/>
            <person name="Al-Naeli F.A."/>
            <person name="Rendon G.A."/>
            <person name="Fields C."/>
        </authorList>
    </citation>
    <scope>NUCLEOTIDE SEQUENCE [LARGE SCALE GENOMIC DNA]</scope>
    <source>
        <strain evidence="10">CR-DP1</strain>
    </source>
</reference>
<evidence type="ECO:0000256" key="1">
    <source>
        <dbReference type="ARBA" id="ARBA00004211"/>
    </source>
</evidence>
<organism evidence="10 11">
    <name type="scientific">Thielaviopsis punctulata</name>
    <dbReference type="NCBI Taxonomy" id="72032"/>
    <lineage>
        <taxon>Eukaryota</taxon>
        <taxon>Fungi</taxon>
        <taxon>Dikarya</taxon>
        <taxon>Ascomycota</taxon>
        <taxon>Pezizomycotina</taxon>
        <taxon>Sordariomycetes</taxon>
        <taxon>Hypocreomycetidae</taxon>
        <taxon>Microascales</taxon>
        <taxon>Ceratocystidaceae</taxon>
        <taxon>Thielaviopsis</taxon>
    </lineage>
</organism>
<sequence>MANQYSGYGGNPYVEANDMENGQNHNASARYDDTDGTSNNYNEPSHYSSTQQQYDPYLGNQQQYESYSENQQQYDPYSSNQQQSISNQQAYEMQNYSQPQSSTAQSHTTPLERNAFLEEAANLRNSIQLLNADIDSLSALHQRALSATDSSASAAADNAVVAAQQRALGLKTELARLEHDISITPAGPQVQAKTGQYNTLKNQLQDSVQRLMRTEREFGQRYREQIARQYRVANPEATEMEVRQATERDWSNEGVFQRALQDSRMRNAQSALGAVRARHNDLQHIERSLQELALLFDQIGSMVASQGVAIESVEAKASEAVDNMEEGNKQVDEARYRAGKVRKMKWCLTFVVLLIILALGLGIGLGVGLQKN</sequence>
<accession>A0A0F4ZH04</accession>
<evidence type="ECO:0000256" key="4">
    <source>
        <dbReference type="ARBA" id="ARBA00022989"/>
    </source>
</evidence>
<evidence type="ECO:0000256" key="2">
    <source>
        <dbReference type="ARBA" id="ARBA00009063"/>
    </source>
</evidence>
<comment type="subcellular location">
    <subcellularLocation>
        <location evidence="1">Membrane</location>
        <topology evidence="1">Single-pass type IV membrane protein</topology>
    </subcellularLocation>
</comment>
<evidence type="ECO:0000259" key="9">
    <source>
        <dbReference type="PROSITE" id="PS50192"/>
    </source>
</evidence>
<comment type="similarity">
    <text evidence="2">Belongs to the syntaxin family.</text>
</comment>
<keyword evidence="4 8" id="KW-1133">Transmembrane helix</keyword>
<evidence type="ECO:0000256" key="5">
    <source>
        <dbReference type="ARBA" id="ARBA00023136"/>
    </source>
</evidence>
<dbReference type="GO" id="GO:0006886">
    <property type="term" value="P:intracellular protein transport"/>
    <property type="evidence" value="ECO:0007669"/>
    <property type="project" value="TreeGrafter"/>
</dbReference>
<dbReference type="GO" id="GO:0048278">
    <property type="term" value="P:vesicle docking"/>
    <property type="evidence" value="ECO:0007669"/>
    <property type="project" value="TreeGrafter"/>
</dbReference>
<dbReference type="GO" id="GO:0005484">
    <property type="term" value="F:SNAP receptor activity"/>
    <property type="evidence" value="ECO:0007669"/>
    <property type="project" value="TreeGrafter"/>
</dbReference>
<keyword evidence="6" id="KW-0175">Coiled coil</keyword>
<proteinExistence type="inferred from homology"/>
<dbReference type="InterPro" id="IPR045242">
    <property type="entry name" value="Syntaxin"/>
</dbReference>
<protein>
    <recommendedName>
        <fullName evidence="9">t-SNARE coiled-coil homology domain-containing protein</fullName>
    </recommendedName>
</protein>
<dbReference type="Gene3D" id="1.20.58.70">
    <property type="match status" value="1"/>
</dbReference>
<dbReference type="PANTHER" id="PTHR19957">
    <property type="entry name" value="SYNTAXIN"/>
    <property type="match status" value="1"/>
</dbReference>
<keyword evidence="3 8" id="KW-0812">Transmembrane</keyword>
<feature type="transmembrane region" description="Helical" evidence="8">
    <location>
        <begin position="346"/>
        <end position="369"/>
    </location>
</feature>
<evidence type="ECO:0000313" key="11">
    <source>
        <dbReference type="Proteomes" id="UP000033483"/>
    </source>
</evidence>
<dbReference type="InterPro" id="IPR000727">
    <property type="entry name" value="T_SNARE_dom"/>
</dbReference>